<dbReference type="Gene3D" id="1.10.150.240">
    <property type="entry name" value="Putative phosphatase, domain 2"/>
    <property type="match status" value="1"/>
</dbReference>
<organism evidence="2 3">
    <name type="scientific">Rhodofomes roseus</name>
    <dbReference type="NCBI Taxonomy" id="34475"/>
    <lineage>
        <taxon>Eukaryota</taxon>
        <taxon>Fungi</taxon>
        <taxon>Dikarya</taxon>
        <taxon>Basidiomycota</taxon>
        <taxon>Agaricomycotina</taxon>
        <taxon>Agaricomycetes</taxon>
        <taxon>Polyporales</taxon>
        <taxon>Rhodofomes</taxon>
    </lineage>
</organism>
<dbReference type="Pfam" id="PF00702">
    <property type="entry name" value="Hydrolase"/>
    <property type="match status" value="1"/>
</dbReference>
<keyword evidence="1" id="KW-0732">Signal</keyword>
<dbReference type="AlphaFoldDB" id="A0A4Y9YIT7"/>
<proteinExistence type="predicted"/>
<dbReference type="SFLD" id="SFLDG01129">
    <property type="entry name" value="C1.5:_HAD__Beta-PGM__Phosphata"/>
    <property type="match status" value="1"/>
</dbReference>
<sequence length="478" mass="54379">MSSLPLFTVLILDLGDVLFTWSPDTKTRVARRLLRDMLSSETWKAYERGRLSQEDCYSRLAADFSIHVDDIASALQKAQESLRVNTQLADLIRELKASDDALQVYAMSNISIPDYNVVRQMPLDWAIFDEVFPSGLIGERKPDKAIYEHLVAKTGIDPRYAVFVDDKPENVSTARSLGMHGVVFDSLDKVSTTLRELFLGPLRGAYRYLRANAGALDSVTDNGHICKENFAQLMILEVLGDESLIAYSEAPFIWNFFRGKPLFYDTFPDDFDTTALALTVLERDPDLLAKVMDEMLHWTDDRGLLFMYHDKTRRRIDPYVNINILVLFFRHRRGRELARALDWVIEVLDQRGYMNGSRYYTSPDTYLYFMSRLLACPFDESLQDRAMPIFVDRVKERVGVPGEPIDLAMRVIVCCRLGINDEVDLKKLIAAQLCDGGWSEGWLYKYGISGVKIGNRGLTTALAVHAIQLASKQIISPL</sequence>
<dbReference type="Gene3D" id="3.40.50.1000">
    <property type="entry name" value="HAD superfamily/HAD-like"/>
    <property type="match status" value="1"/>
</dbReference>
<dbReference type="PANTHER" id="PTHR43611:SF3">
    <property type="entry name" value="FLAVIN MONONUCLEOTIDE HYDROLASE 1, CHLOROPLATIC"/>
    <property type="match status" value="1"/>
</dbReference>
<evidence type="ECO:0000313" key="3">
    <source>
        <dbReference type="Proteomes" id="UP000298390"/>
    </source>
</evidence>
<reference evidence="2 3" key="1">
    <citation type="submission" date="2019-01" db="EMBL/GenBank/DDBJ databases">
        <title>Genome sequencing of the rare red list fungi Fomitopsis rosea.</title>
        <authorList>
            <person name="Buettner E."/>
            <person name="Kellner H."/>
        </authorList>
    </citation>
    <scope>NUCLEOTIDE SEQUENCE [LARGE SCALE GENOMIC DNA]</scope>
    <source>
        <strain evidence="2 3">DSM 105464</strain>
    </source>
</reference>
<dbReference type="GO" id="GO:0016791">
    <property type="term" value="F:phosphatase activity"/>
    <property type="evidence" value="ECO:0007669"/>
    <property type="project" value="UniProtKB-ARBA"/>
</dbReference>
<dbReference type="SUPFAM" id="SSF56784">
    <property type="entry name" value="HAD-like"/>
    <property type="match status" value="1"/>
</dbReference>
<dbReference type="InterPro" id="IPR023214">
    <property type="entry name" value="HAD_sf"/>
</dbReference>
<comment type="caution">
    <text evidence="2">The sequence shown here is derived from an EMBL/GenBank/DDBJ whole genome shotgun (WGS) entry which is preliminary data.</text>
</comment>
<dbReference type="InterPro" id="IPR006439">
    <property type="entry name" value="HAD-SF_hydro_IA"/>
</dbReference>
<dbReference type="STRING" id="34475.A0A4Y9YIT7"/>
<evidence type="ECO:0000256" key="1">
    <source>
        <dbReference type="SAM" id="SignalP"/>
    </source>
</evidence>
<dbReference type="InterPro" id="IPR036412">
    <property type="entry name" value="HAD-like_sf"/>
</dbReference>
<evidence type="ECO:0000313" key="2">
    <source>
        <dbReference type="EMBL" id="TFY61900.1"/>
    </source>
</evidence>
<name>A0A4Y9YIT7_9APHY</name>
<feature type="signal peptide" evidence="1">
    <location>
        <begin position="1"/>
        <end position="19"/>
    </location>
</feature>
<feature type="chain" id="PRO_5021307971" evidence="1">
    <location>
        <begin position="20"/>
        <end position="478"/>
    </location>
</feature>
<protein>
    <submittedName>
        <fullName evidence="2">Uncharacterized protein</fullName>
    </submittedName>
</protein>
<dbReference type="NCBIfam" id="TIGR01509">
    <property type="entry name" value="HAD-SF-IA-v3"/>
    <property type="match status" value="1"/>
</dbReference>
<dbReference type="EMBL" id="SEKV01000188">
    <property type="protein sequence ID" value="TFY61900.1"/>
    <property type="molecule type" value="Genomic_DNA"/>
</dbReference>
<dbReference type="InterPro" id="IPR023198">
    <property type="entry name" value="PGP-like_dom2"/>
</dbReference>
<dbReference type="SFLD" id="SFLDS00003">
    <property type="entry name" value="Haloacid_Dehalogenase"/>
    <property type="match status" value="1"/>
</dbReference>
<accession>A0A4Y9YIT7</accession>
<dbReference type="PANTHER" id="PTHR43611">
    <property type="entry name" value="ALPHA-D-GLUCOSE 1-PHOSPHATE PHOSPHATASE"/>
    <property type="match status" value="1"/>
</dbReference>
<gene>
    <name evidence="2" type="ORF">EVJ58_g4221</name>
</gene>
<dbReference type="Proteomes" id="UP000298390">
    <property type="component" value="Unassembled WGS sequence"/>
</dbReference>